<reference evidence="2 3" key="1">
    <citation type="submission" date="2018-01" db="EMBL/GenBank/DDBJ databases">
        <title>Genome characterization of the sugarcane-associated fungus Trichoderma ghanense CCMA-1212 and their application in lignocelulose bioconversion.</title>
        <authorList>
            <person name="Steindorff A.S."/>
            <person name="Mendes T.D."/>
            <person name="Vilela E.S.D."/>
            <person name="Rodrigues D.S."/>
            <person name="Formighieri E.F."/>
            <person name="Melo I.S."/>
            <person name="Favaro L.C.L."/>
        </authorList>
    </citation>
    <scope>NUCLEOTIDE SEQUENCE [LARGE SCALE GENOMIC DNA]</scope>
    <source>
        <strain evidence="2 3">CCMA-1212</strain>
    </source>
</reference>
<comment type="caution">
    <text evidence="2">The sequence shown here is derived from an EMBL/GenBank/DDBJ whole genome shotgun (WGS) entry which is preliminary data.</text>
</comment>
<sequence>MRPPRQQRAANTHGSSFRVHAGASASMFHCVTDSQDGSKQHRKPAGDEQWTINGVNGGGLVLGCQCVCSPTVGSGTVCPFSAAQTTLWPRKLTPAYTVLPSADDACSWGHVPGRMRAEAAASEMAAIGGAPAHSIFPPKPSPNHPPNAARRYRATAASAPSSSDATSRVLLESSTEKARKEPRPAQKEKKETDHLRGA</sequence>
<feature type="compositionally biased region" description="Low complexity" evidence="1">
    <location>
        <begin position="146"/>
        <end position="168"/>
    </location>
</feature>
<dbReference type="EMBL" id="PPTA01000010">
    <property type="protein sequence ID" value="TFB00962.1"/>
    <property type="molecule type" value="Genomic_DNA"/>
</dbReference>
<evidence type="ECO:0000256" key="1">
    <source>
        <dbReference type="SAM" id="MobiDB-lite"/>
    </source>
</evidence>
<keyword evidence="3" id="KW-1185">Reference proteome</keyword>
<accession>A0ABY2H0B7</accession>
<feature type="compositionally biased region" description="Basic and acidic residues" evidence="1">
    <location>
        <begin position="174"/>
        <end position="198"/>
    </location>
</feature>
<feature type="region of interest" description="Disordered" evidence="1">
    <location>
        <begin position="130"/>
        <end position="198"/>
    </location>
</feature>
<protein>
    <submittedName>
        <fullName evidence="2">Uncharacterized protein</fullName>
    </submittedName>
</protein>
<dbReference type="Proteomes" id="UP001642720">
    <property type="component" value="Unassembled WGS sequence"/>
</dbReference>
<proteinExistence type="predicted"/>
<evidence type="ECO:0000313" key="2">
    <source>
        <dbReference type="EMBL" id="TFB00962.1"/>
    </source>
</evidence>
<gene>
    <name evidence="2" type="ORF">CCMA1212_007143</name>
</gene>
<organism evidence="2 3">
    <name type="scientific">Trichoderma ghanense</name>
    <dbReference type="NCBI Taxonomy" id="65468"/>
    <lineage>
        <taxon>Eukaryota</taxon>
        <taxon>Fungi</taxon>
        <taxon>Dikarya</taxon>
        <taxon>Ascomycota</taxon>
        <taxon>Pezizomycotina</taxon>
        <taxon>Sordariomycetes</taxon>
        <taxon>Hypocreomycetidae</taxon>
        <taxon>Hypocreales</taxon>
        <taxon>Hypocreaceae</taxon>
        <taxon>Trichoderma</taxon>
    </lineage>
</organism>
<dbReference type="GeneID" id="300578769"/>
<evidence type="ECO:0000313" key="3">
    <source>
        <dbReference type="Proteomes" id="UP001642720"/>
    </source>
</evidence>
<dbReference type="RefSeq" id="XP_073557163.1">
    <property type="nucleotide sequence ID" value="XM_073704319.1"/>
</dbReference>
<name>A0ABY2H0B7_9HYPO</name>